<dbReference type="OrthoDB" id="48988at2759"/>
<reference evidence="5" key="1">
    <citation type="submission" date="2022-10" db="EMBL/GenBank/DDBJ databases">
        <title>Tapping the CABI collections for fungal endophytes: first genome assemblies for Collariella, Neodidymelliopsis, Ascochyta clinopodiicola, Didymella pomorum, Didymosphaeria variabile, Neocosmospora piperis and Neocucurbitaria cava.</title>
        <authorList>
            <person name="Hill R."/>
        </authorList>
    </citation>
    <scope>NUCLEOTIDE SEQUENCE</scope>
    <source>
        <strain evidence="5">IMI 355082</strain>
    </source>
</reference>
<comment type="similarity">
    <text evidence="3">Belongs to the aldo/keto reductase family. Aldo/keto reductase 2 subfamily.</text>
</comment>
<dbReference type="InterPro" id="IPR020471">
    <property type="entry name" value="AKR"/>
</dbReference>
<keyword evidence="6" id="KW-1185">Reference proteome</keyword>
<dbReference type="PANTHER" id="PTHR43364">
    <property type="entry name" value="NADH-SPECIFIC METHYLGLYOXAL REDUCTASE-RELATED"/>
    <property type="match status" value="1"/>
</dbReference>
<accession>A0A9W8YL07</accession>
<keyword evidence="1" id="KW-0521">NADP</keyword>
<dbReference type="PANTHER" id="PTHR43364:SF7">
    <property type="entry name" value="NADP-DEPENDENT OXIDOREDUCTASE DOMAIN-CONTAINING PROTEIN-RELATED"/>
    <property type="match status" value="1"/>
</dbReference>
<dbReference type="Pfam" id="PF00248">
    <property type="entry name" value="Aldo_ket_red"/>
    <property type="match status" value="1"/>
</dbReference>
<evidence type="ECO:0000256" key="3">
    <source>
        <dbReference type="ARBA" id="ARBA00038157"/>
    </source>
</evidence>
<evidence type="ECO:0000313" key="6">
    <source>
        <dbReference type="Proteomes" id="UP001140453"/>
    </source>
</evidence>
<evidence type="ECO:0000256" key="1">
    <source>
        <dbReference type="ARBA" id="ARBA00022857"/>
    </source>
</evidence>
<dbReference type="EMBL" id="JAPEVB010000007">
    <property type="protein sequence ID" value="KAJ4385503.1"/>
    <property type="molecule type" value="Genomic_DNA"/>
</dbReference>
<comment type="caution">
    <text evidence="5">The sequence shown here is derived from an EMBL/GenBank/DDBJ whole genome shotgun (WGS) entry which is preliminary data.</text>
</comment>
<protein>
    <recommendedName>
        <fullName evidence="4">NADP-dependent oxidoreductase domain-containing protein</fullName>
    </recommendedName>
</protein>
<proteinExistence type="inferred from homology"/>
<name>A0A9W8YL07_9PEZI</name>
<organism evidence="5 6">
    <name type="scientific">Gnomoniopsis smithogilvyi</name>
    <dbReference type="NCBI Taxonomy" id="1191159"/>
    <lineage>
        <taxon>Eukaryota</taxon>
        <taxon>Fungi</taxon>
        <taxon>Dikarya</taxon>
        <taxon>Ascomycota</taxon>
        <taxon>Pezizomycotina</taxon>
        <taxon>Sordariomycetes</taxon>
        <taxon>Sordariomycetidae</taxon>
        <taxon>Diaporthales</taxon>
        <taxon>Gnomoniaceae</taxon>
        <taxon>Gnomoniopsis</taxon>
    </lineage>
</organism>
<dbReference type="GO" id="GO:0016491">
    <property type="term" value="F:oxidoreductase activity"/>
    <property type="evidence" value="ECO:0007669"/>
    <property type="project" value="UniProtKB-KW"/>
</dbReference>
<dbReference type="InterPro" id="IPR023210">
    <property type="entry name" value="NADP_OxRdtase_dom"/>
</dbReference>
<dbReference type="Proteomes" id="UP001140453">
    <property type="component" value="Unassembled WGS sequence"/>
</dbReference>
<dbReference type="PRINTS" id="PR00069">
    <property type="entry name" value="ALDKETRDTASE"/>
</dbReference>
<evidence type="ECO:0000313" key="5">
    <source>
        <dbReference type="EMBL" id="KAJ4385503.1"/>
    </source>
</evidence>
<evidence type="ECO:0000259" key="4">
    <source>
        <dbReference type="Pfam" id="PF00248"/>
    </source>
</evidence>
<dbReference type="AlphaFoldDB" id="A0A9W8YL07"/>
<dbReference type="SUPFAM" id="SSF51430">
    <property type="entry name" value="NAD(P)-linked oxidoreductase"/>
    <property type="match status" value="1"/>
</dbReference>
<dbReference type="InterPro" id="IPR036812">
    <property type="entry name" value="NAD(P)_OxRdtase_dom_sf"/>
</dbReference>
<keyword evidence="2" id="KW-0560">Oxidoreductase</keyword>
<evidence type="ECO:0000256" key="2">
    <source>
        <dbReference type="ARBA" id="ARBA00023002"/>
    </source>
</evidence>
<gene>
    <name evidence="5" type="ORF">N0V93_009931</name>
</gene>
<dbReference type="Gene3D" id="3.20.20.100">
    <property type="entry name" value="NADP-dependent oxidoreductase domain"/>
    <property type="match status" value="1"/>
</dbReference>
<dbReference type="InterPro" id="IPR050523">
    <property type="entry name" value="AKR_Detox_Biosynth"/>
</dbReference>
<sequence length="385" mass="41935">MAFQQLPELKSVLGRHRLLAPSASIRVSPLCLGGLSFGTAWSAIAGECTLEMTFNLLDTFYGLGGNFVDTANMYQAGKSEQFIGQWLKKTGRRSEMVIATKYSMNPIVGQPGVQLSNFGGTGTKAMQICIENSLKALQTDYIDIYYVHVYDYATSVPELMLSLNHLVAQGKVLYLGISDTPAWFVVKCNAYARQHGLRPFSVYQGRYSAQQRDLEREIVPMCRSEGMAILAFGVLGGGGFQVPGTKKEGGRVVTGPLTTGREEQISTVLNGVAKRHGVPLTSVALAYAMYKTPYLFPIVGGRKVEHLKANAEALSLELSMDDVAEIEKGYDFDIGFPHNMVNFTGKVAMGPEDVVPGLSLGQFDYVAPQSAIRPHKGDINVAWKA</sequence>
<feature type="domain" description="NADP-dependent oxidoreductase" evidence="4">
    <location>
        <begin position="29"/>
        <end position="328"/>
    </location>
</feature>